<evidence type="ECO:0000313" key="5">
    <source>
        <dbReference type="EMBL" id="KAJ5074341.1"/>
    </source>
</evidence>
<dbReference type="Proteomes" id="UP001149090">
    <property type="component" value="Unassembled WGS sequence"/>
</dbReference>
<evidence type="ECO:0000256" key="1">
    <source>
        <dbReference type="ARBA" id="ARBA00022737"/>
    </source>
</evidence>
<name>A0A9Q0LKL3_ANAIG</name>
<dbReference type="Pfam" id="PF00651">
    <property type="entry name" value="BTB"/>
    <property type="match status" value="1"/>
</dbReference>
<dbReference type="Gene3D" id="1.25.40.20">
    <property type="entry name" value="Ankyrin repeat-containing domain"/>
    <property type="match status" value="3"/>
</dbReference>
<feature type="repeat" description="ANK" evidence="3">
    <location>
        <begin position="273"/>
        <end position="306"/>
    </location>
</feature>
<dbReference type="InterPro" id="IPR002110">
    <property type="entry name" value="Ankyrin_rpt"/>
</dbReference>
<dbReference type="GO" id="GO:0005634">
    <property type="term" value="C:nucleus"/>
    <property type="evidence" value="ECO:0007669"/>
    <property type="project" value="TreeGrafter"/>
</dbReference>
<dbReference type="GO" id="GO:0000976">
    <property type="term" value="F:transcription cis-regulatory region binding"/>
    <property type="evidence" value="ECO:0007669"/>
    <property type="project" value="TreeGrafter"/>
</dbReference>
<comment type="caution">
    <text evidence="5">The sequence shown here is derived from an EMBL/GenBank/DDBJ whole genome shotgun (WGS) entry which is preliminary data.</text>
</comment>
<dbReference type="PROSITE" id="PS50297">
    <property type="entry name" value="ANK_REP_REGION"/>
    <property type="match status" value="4"/>
</dbReference>
<dbReference type="SUPFAM" id="SSF54695">
    <property type="entry name" value="POZ domain"/>
    <property type="match status" value="1"/>
</dbReference>
<reference evidence="5" key="1">
    <citation type="submission" date="2022-10" db="EMBL/GenBank/DDBJ databases">
        <title>Novel sulphate-reducing endosymbionts in the free-living metamonad Anaeramoeba.</title>
        <authorList>
            <person name="Jerlstrom-Hultqvist J."/>
            <person name="Cepicka I."/>
            <person name="Gallot-Lavallee L."/>
            <person name="Salas-Leiva D."/>
            <person name="Curtis B.A."/>
            <person name="Zahonova K."/>
            <person name="Pipaliya S."/>
            <person name="Dacks J."/>
            <person name="Roger A.J."/>
        </authorList>
    </citation>
    <scope>NUCLEOTIDE SEQUENCE</scope>
    <source>
        <strain evidence="5">BMAN</strain>
    </source>
</reference>
<dbReference type="AlphaFoldDB" id="A0A9Q0LKL3"/>
<dbReference type="SMART" id="SM00248">
    <property type="entry name" value="ANK"/>
    <property type="match status" value="9"/>
</dbReference>
<feature type="repeat" description="ANK" evidence="3">
    <location>
        <begin position="239"/>
        <end position="272"/>
    </location>
</feature>
<dbReference type="PROSITE" id="PS50097">
    <property type="entry name" value="BTB"/>
    <property type="match status" value="1"/>
</dbReference>
<gene>
    <name evidence="5" type="ORF">M0811_00970</name>
</gene>
<feature type="repeat" description="ANK" evidence="3">
    <location>
        <begin position="97"/>
        <end position="130"/>
    </location>
</feature>
<dbReference type="OrthoDB" id="159630at2759"/>
<dbReference type="SUPFAM" id="SSF48403">
    <property type="entry name" value="Ankyrin repeat"/>
    <property type="match status" value="1"/>
</dbReference>
<evidence type="ECO:0000259" key="4">
    <source>
        <dbReference type="PROSITE" id="PS50097"/>
    </source>
</evidence>
<proteinExistence type="predicted"/>
<organism evidence="5 6">
    <name type="scientific">Anaeramoeba ignava</name>
    <name type="common">Anaerobic marine amoeba</name>
    <dbReference type="NCBI Taxonomy" id="1746090"/>
    <lineage>
        <taxon>Eukaryota</taxon>
        <taxon>Metamonada</taxon>
        <taxon>Anaeramoebidae</taxon>
        <taxon>Anaeramoeba</taxon>
    </lineage>
</organism>
<keyword evidence="6" id="KW-1185">Reference proteome</keyword>
<sequence>MFQKILDQEEKKVLDLLSNIGNIGKTEKEREQLMIYESKKYGRYKVIEKLISEKISVNCFDYLSKTPLHYISSNHNNTKIIEMLIREGAKVDALDKSHKTPLHYACQNHNSKEVIFLLVDLGSSVNLTDSNGMNSLHYECCSQFSRMEVIKYLINKGVDINSKDHFSRTSLNYLLLERTKPEIIKEFCNLGQIDFQSKDHLGQSFLHYVCYYPNQADLDKLFRLFVESYSVDPNSQDFDLKSPLHLLILNSSSLPLIEYAVSKGADVNSLTNDNKTPLHVAFERGSSFALFEFLLQKGAKIHHKPKKSSSALALAMINKMEINVIRLLLQHSENPNCKIYEKSQVKTPLEISIEKSDVDLFKLLLHYGAKTKLDQIKDLSPEFQNWAKVYSSLMEDFLNLFSRQELTDFEVKCKNGKSIGFHKLFFRLRTSDSIDLFLDENNPFHSKIISNFQGFALASSQEDVELFLKFVYSGICLPSKEKEVKEMSKKIGLAKNWFRKKDHRRGLLFDLEKLYQHEESKDFAIIVFGKEIKVHKIVLLARSELFRGMFLSVTEDQSNKVNDYSERSFEAMKELIYFLYFDSLSKDCSFEVSEELKDAVDFYQLNLNSNLNQN</sequence>
<dbReference type="InterPro" id="IPR000210">
    <property type="entry name" value="BTB/POZ_dom"/>
</dbReference>
<evidence type="ECO:0000313" key="6">
    <source>
        <dbReference type="Proteomes" id="UP001149090"/>
    </source>
</evidence>
<feature type="repeat" description="ANK" evidence="3">
    <location>
        <begin position="131"/>
        <end position="165"/>
    </location>
</feature>
<dbReference type="InterPro" id="IPR050663">
    <property type="entry name" value="Ankyrin-SOCS_Box"/>
</dbReference>
<dbReference type="Pfam" id="PF12796">
    <property type="entry name" value="Ank_2"/>
    <property type="match status" value="2"/>
</dbReference>
<dbReference type="Gene3D" id="3.30.710.10">
    <property type="entry name" value="Potassium Channel Kv1.1, Chain A"/>
    <property type="match status" value="2"/>
</dbReference>
<dbReference type="CDD" id="cd18186">
    <property type="entry name" value="BTB_POZ_ZBTB_KLHL-like"/>
    <property type="match status" value="1"/>
</dbReference>
<dbReference type="PROSITE" id="PS50088">
    <property type="entry name" value="ANK_REPEAT"/>
    <property type="match status" value="5"/>
</dbReference>
<dbReference type="PANTHER" id="PTHR24193">
    <property type="entry name" value="ANKYRIN REPEAT PROTEIN"/>
    <property type="match status" value="1"/>
</dbReference>
<dbReference type="EMBL" id="JAPDFW010000070">
    <property type="protein sequence ID" value="KAJ5074341.1"/>
    <property type="molecule type" value="Genomic_DNA"/>
</dbReference>
<evidence type="ECO:0000256" key="3">
    <source>
        <dbReference type="PROSITE-ProRule" id="PRU00023"/>
    </source>
</evidence>
<dbReference type="PANTHER" id="PTHR24193:SF121">
    <property type="entry name" value="ADA2A-CONTAINING COMPLEX COMPONENT 3, ISOFORM D"/>
    <property type="match status" value="1"/>
</dbReference>
<feature type="domain" description="BTB" evidence="4">
    <location>
        <begin position="521"/>
        <end position="588"/>
    </location>
</feature>
<keyword evidence="2 3" id="KW-0040">ANK repeat</keyword>
<evidence type="ECO:0000256" key="2">
    <source>
        <dbReference type="ARBA" id="ARBA00023043"/>
    </source>
</evidence>
<accession>A0A9Q0LKL3</accession>
<protein>
    <submittedName>
        <fullName evidence="5">Ankyrin repeat protein</fullName>
    </submittedName>
</protein>
<feature type="repeat" description="ANK" evidence="3">
    <location>
        <begin position="63"/>
        <end position="96"/>
    </location>
</feature>
<dbReference type="GO" id="GO:0045944">
    <property type="term" value="P:positive regulation of transcription by RNA polymerase II"/>
    <property type="evidence" value="ECO:0007669"/>
    <property type="project" value="TreeGrafter"/>
</dbReference>
<dbReference type="InterPro" id="IPR036770">
    <property type="entry name" value="Ankyrin_rpt-contain_sf"/>
</dbReference>
<dbReference type="InterPro" id="IPR011333">
    <property type="entry name" value="SKP1/BTB/POZ_sf"/>
</dbReference>
<keyword evidence="1" id="KW-0677">Repeat</keyword>